<dbReference type="Proteomes" id="UP000808146">
    <property type="component" value="Unassembled WGS sequence"/>
</dbReference>
<dbReference type="NCBIfam" id="TIGR03573">
    <property type="entry name" value="WbuX"/>
    <property type="match status" value="1"/>
</dbReference>
<evidence type="ECO:0000313" key="2">
    <source>
        <dbReference type="Proteomes" id="UP000808146"/>
    </source>
</evidence>
<comment type="caution">
    <text evidence="1">The sequence shown here is derived from an EMBL/GenBank/DDBJ whole genome shotgun (WGS) entry which is preliminary data.</text>
</comment>
<proteinExistence type="predicted"/>
<protein>
    <submittedName>
        <fullName evidence="1">N-acetyl sugar amidotransferase</fullName>
    </submittedName>
</protein>
<dbReference type="Gene3D" id="3.40.50.620">
    <property type="entry name" value="HUPs"/>
    <property type="match status" value="1"/>
</dbReference>
<dbReference type="InterPro" id="IPR014729">
    <property type="entry name" value="Rossmann-like_a/b/a_fold"/>
</dbReference>
<dbReference type="InterPro" id="IPR020022">
    <property type="entry name" value="N-acetyl_sugar_amidoTrfase"/>
</dbReference>
<dbReference type="SUPFAM" id="SSF52402">
    <property type="entry name" value="Adenine nucleotide alpha hydrolases-like"/>
    <property type="match status" value="1"/>
</dbReference>
<accession>A0A9D7LYF1</accession>
<evidence type="ECO:0000313" key="1">
    <source>
        <dbReference type="EMBL" id="MBK8892437.1"/>
    </source>
</evidence>
<dbReference type="AlphaFoldDB" id="A0A9D7LYF1"/>
<organism evidence="1 2">
    <name type="scientific">Candidatus Dechloromonas phosphorivorans</name>
    <dbReference type="NCBI Taxonomy" id="2899244"/>
    <lineage>
        <taxon>Bacteria</taxon>
        <taxon>Pseudomonadati</taxon>
        <taxon>Pseudomonadota</taxon>
        <taxon>Betaproteobacteria</taxon>
        <taxon>Rhodocyclales</taxon>
        <taxon>Azonexaceae</taxon>
        <taxon>Dechloromonas</taxon>
    </lineage>
</organism>
<name>A0A9D7LYF1_9RHOO</name>
<reference evidence="1" key="1">
    <citation type="submission" date="2020-10" db="EMBL/GenBank/DDBJ databases">
        <title>Connecting structure to function with the recovery of over 1000 high-quality activated sludge metagenome-assembled genomes encoding full-length rRNA genes using long-read sequencing.</title>
        <authorList>
            <person name="Singleton C.M."/>
            <person name="Petriglieri F."/>
            <person name="Kristensen J.M."/>
            <person name="Kirkegaard R.H."/>
            <person name="Michaelsen T.Y."/>
            <person name="Andersen M.H."/>
            <person name="Karst S.M."/>
            <person name="Dueholm M.S."/>
            <person name="Nielsen P.H."/>
            <person name="Albertsen M."/>
        </authorList>
    </citation>
    <scope>NUCLEOTIDE SEQUENCE</scope>
    <source>
        <strain evidence="1">OdNE_18-Q3-R46-58_BAT3C.305</strain>
    </source>
</reference>
<gene>
    <name evidence="1" type="ORF">IPN75_19815</name>
</gene>
<sequence>MKKLTQCVRCIMDTTDPDIAFDDDGVCSHCHRYERVARQRLVPLDVRKQQLDELVSEIKAAGTGKPYDCVIGISGGVDSTYVAWLVRDLGLRPLAVHLDNGWNSELAVANIEKTLRTLGIDLYTHVIDWEEFRDLQVSFLKASTPDGEVPTDHAIFALLYQLALKNGVHHVITGTNVVTEAVLPEKWGYGYFDWRYVKDVHRRFGSARLSTYPHFSLIQLAYYVFVRRIRMVSILNYVEYDKAEAMRLLQDQLGWVYYGGKHYESIYTRFYQAYILPRKFNIDKRKAHYSNLICSGQMTRDEALAKMNEPVYPDDLLIQDREYVIKKLRLNPGEFDQIMQAPNLTFESYRTSHALFEKAKKLVNATRKYIG</sequence>
<dbReference type="EMBL" id="JADKBR010000028">
    <property type="protein sequence ID" value="MBK8892437.1"/>
    <property type="molecule type" value="Genomic_DNA"/>
</dbReference>